<proteinExistence type="predicted"/>
<dbReference type="RefSeq" id="WP_250751404.1">
    <property type="nucleotide sequence ID" value="NZ_CP098401.1"/>
</dbReference>
<evidence type="ECO:0000256" key="1">
    <source>
        <dbReference type="ARBA" id="ARBA00023015"/>
    </source>
</evidence>
<dbReference type="InterPro" id="IPR012318">
    <property type="entry name" value="HTH_CRP"/>
</dbReference>
<dbReference type="Pfam" id="PF00027">
    <property type="entry name" value="cNMP_binding"/>
    <property type="match status" value="1"/>
</dbReference>
<evidence type="ECO:0000259" key="5">
    <source>
        <dbReference type="PROSITE" id="PS51063"/>
    </source>
</evidence>
<dbReference type="Gene3D" id="2.60.120.10">
    <property type="entry name" value="Jelly Rolls"/>
    <property type="match status" value="1"/>
</dbReference>
<dbReference type="PANTHER" id="PTHR24567:SF26">
    <property type="entry name" value="REGULATORY PROTEIN YEIL"/>
    <property type="match status" value="1"/>
</dbReference>
<dbReference type="InterPro" id="IPR036390">
    <property type="entry name" value="WH_DNA-bd_sf"/>
</dbReference>
<dbReference type="PROSITE" id="PS51063">
    <property type="entry name" value="HTH_CRP_2"/>
    <property type="match status" value="1"/>
</dbReference>
<reference evidence="6" key="1">
    <citation type="submission" date="2022-05" db="EMBL/GenBank/DDBJ databases">
        <title>Sphingomonas sp. strain RMG20 Genome sequencing and assembly.</title>
        <authorList>
            <person name="Kim I."/>
        </authorList>
    </citation>
    <scope>NUCLEOTIDE SEQUENCE</scope>
    <source>
        <strain evidence="6">RMG20</strain>
    </source>
</reference>
<dbReference type="Proteomes" id="UP001055580">
    <property type="component" value="Chromosome"/>
</dbReference>
<name>A0ABY4TSE4_9SPHN</name>
<protein>
    <submittedName>
        <fullName evidence="6">Crp/Fnr family transcriptional regulator</fullName>
    </submittedName>
</protein>
<dbReference type="InterPro" id="IPR036388">
    <property type="entry name" value="WH-like_DNA-bd_sf"/>
</dbReference>
<evidence type="ECO:0000256" key="2">
    <source>
        <dbReference type="ARBA" id="ARBA00023125"/>
    </source>
</evidence>
<keyword evidence="3" id="KW-0804">Transcription</keyword>
<keyword evidence="2" id="KW-0238">DNA-binding</keyword>
<dbReference type="CDD" id="cd00092">
    <property type="entry name" value="HTH_CRP"/>
    <property type="match status" value="1"/>
</dbReference>
<dbReference type="CDD" id="cd00038">
    <property type="entry name" value="CAP_ED"/>
    <property type="match status" value="1"/>
</dbReference>
<dbReference type="PROSITE" id="PS50042">
    <property type="entry name" value="CNMP_BINDING_3"/>
    <property type="match status" value="1"/>
</dbReference>
<dbReference type="InterPro" id="IPR018490">
    <property type="entry name" value="cNMP-bd_dom_sf"/>
</dbReference>
<evidence type="ECO:0000256" key="3">
    <source>
        <dbReference type="ARBA" id="ARBA00023163"/>
    </source>
</evidence>
<organism evidence="6 7">
    <name type="scientific">Sphingomonas donggukensis</name>
    <dbReference type="NCBI Taxonomy" id="2949093"/>
    <lineage>
        <taxon>Bacteria</taxon>
        <taxon>Pseudomonadati</taxon>
        <taxon>Pseudomonadota</taxon>
        <taxon>Alphaproteobacteria</taxon>
        <taxon>Sphingomonadales</taxon>
        <taxon>Sphingomonadaceae</taxon>
        <taxon>Sphingomonas</taxon>
    </lineage>
</organism>
<dbReference type="SUPFAM" id="SSF46785">
    <property type="entry name" value="Winged helix' DNA-binding domain"/>
    <property type="match status" value="1"/>
</dbReference>
<evidence type="ECO:0000313" key="7">
    <source>
        <dbReference type="Proteomes" id="UP001055580"/>
    </source>
</evidence>
<dbReference type="InterPro" id="IPR000595">
    <property type="entry name" value="cNMP-bd_dom"/>
</dbReference>
<gene>
    <name evidence="6" type="ORF">M9980_12435</name>
</gene>
<evidence type="ECO:0000259" key="4">
    <source>
        <dbReference type="PROSITE" id="PS50042"/>
    </source>
</evidence>
<evidence type="ECO:0000313" key="6">
    <source>
        <dbReference type="EMBL" id="URW75332.1"/>
    </source>
</evidence>
<feature type="domain" description="Cyclic nucleotide-binding" evidence="4">
    <location>
        <begin position="27"/>
        <end position="94"/>
    </location>
</feature>
<dbReference type="EMBL" id="CP098401">
    <property type="protein sequence ID" value="URW75332.1"/>
    <property type="molecule type" value="Genomic_DNA"/>
</dbReference>
<accession>A0ABY4TSE4</accession>
<keyword evidence="1" id="KW-0805">Transcription regulation</keyword>
<dbReference type="SMART" id="SM00100">
    <property type="entry name" value="cNMP"/>
    <property type="match status" value="1"/>
</dbReference>
<keyword evidence="7" id="KW-1185">Reference proteome</keyword>
<dbReference type="InterPro" id="IPR014710">
    <property type="entry name" value="RmlC-like_jellyroll"/>
</dbReference>
<dbReference type="InterPro" id="IPR050397">
    <property type="entry name" value="Env_Response_Regulators"/>
</dbReference>
<dbReference type="PANTHER" id="PTHR24567">
    <property type="entry name" value="CRP FAMILY TRANSCRIPTIONAL REGULATORY PROTEIN"/>
    <property type="match status" value="1"/>
</dbReference>
<sequence length="244" mass="27274">MVASCFAELLGERVDLTAGEVAALARLEERTREVRRGAILQRENEPCGELFVLRRGLMMSYVLLDDGSRQILRFLFPGDLIGVPGMIYRDSPEALAALTDCTVCPFEKTMLSQLFEEHPRLAALVMALNQVERVALTDRLAALGRTSAKARVAALLLDMRNRLRFADKAIGDTFTLGLTQEEVGDATGLTAVHVNRMLRQLEEGGLIRREAGRCTILDERALRRAANYVDRYERLELGWLPTAR</sequence>
<dbReference type="Pfam" id="PF13545">
    <property type="entry name" value="HTH_Crp_2"/>
    <property type="match status" value="1"/>
</dbReference>
<dbReference type="SMART" id="SM00419">
    <property type="entry name" value="HTH_CRP"/>
    <property type="match status" value="1"/>
</dbReference>
<feature type="domain" description="HTH crp-type" evidence="5">
    <location>
        <begin position="146"/>
        <end position="220"/>
    </location>
</feature>
<dbReference type="SUPFAM" id="SSF51206">
    <property type="entry name" value="cAMP-binding domain-like"/>
    <property type="match status" value="1"/>
</dbReference>
<dbReference type="Gene3D" id="1.10.10.10">
    <property type="entry name" value="Winged helix-like DNA-binding domain superfamily/Winged helix DNA-binding domain"/>
    <property type="match status" value="1"/>
</dbReference>